<accession>A0A814NBW9</accession>
<reference evidence="1" key="1">
    <citation type="submission" date="2021-02" db="EMBL/GenBank/DDBJ databases">
        <authorList>
            <person name="Nowell W R."/>
        </authorList>
    </citation>
    <scope>NUCLEOTIDE SEQUENCE</scope>
</reference>
<evidence type="ECO:0000313" key="2">
    <source>
        <dbReference type="EMBL" id="CAF1130578.1"/>
    </source>
</evidence>
<evidence type="ECO:0000313" key="3">
    <source>
        <dbReference type="Proteomes" id="UP000663828"/>
    </source>
</evidence>
<keyword evidence="3" id="KW-1185">Reference proteome</keyword>
<comment type="caution">
    <text evidence="1">The sequence shown here is derived from an EMBL/GenBank/DDBJ whole genome shotgun (WGS) entry which is preliminary data.</text>
</comment>
<dbReference type="EMBL" id="CAJNOJ010000109">
    <property type="protein sequence ID" value="CAF1130578.1"/>
    <property type="molecule type" value="Genomic_DNA"/>
</dbReference>
<proteinExistence type="predicted"/>
<dbReference type="EMBL" id="CAJNOR010001176">
    <property type="protein sequence ID" value="CAF1091414.1"/>
    <property type="molecule type" value="Genomic_DNA"/>
</dbReference>
<gene>
    <name evidence="2" type="ORF">EDS130_LOCUS21555</name>
    <name evidence="1" type="ORF">XAT740_LOCUS17859</name>
</gene>
<dbReference type="AlphaFoldDB" id="A0A814NBW9"/>
<evidence type="ECO:0000313" key="1">
    <source>
        <dbReference type="EMBL" id="CAF1091414.1"/>
    </source>
</evidence>
<protein>
    <submittedName>
        <fullName evidence="1">Uncharacterized protein</fullName>
    </submittedName>
</protein>
<dbReference type="Proteomes" id="UP000663852">
    <property type="component" value="Unassembled WGS sequence"/>
</dbReference>
<sequence length="624" mass="71110">MWIESGTLSYNVIEQDGNVAYIFGPPNMRVKYENLIQRVRNHTTGLTDTVTGRNSSWHEHFAVTATENYIELGHSFPELLRLAELAKLTAVALVFQHRYRELRKVVLPPSTETVAQILITSNLRGQVFNGRWPLATVARVEELLDKALIEQGINLAYKHRVRNLDESRALIRQQLTEVEHKQIKEIAQALQKAFNISENKISRSAISSYLGGVDSIAENALLQEIVSGIAERIRTSQHGAIRLYETMSQSRYSVGNAASVLPEFAQISLGKGPINDFDNAQASSCYYVPTQISLAYQGNGTFLQKRGGIKLQPRLQYQFDPISEFQHYRPLRPMVFRDPIPPSPTENILFNRVSVGKGAQIQYGAKYLGKTLLSDYNGWDRLLQQQRASADDKKIISSLSSNEGKLEAVQTYDSEVVSAGAMQKTIKDKGVGELPEQVWRFKQRHPQLYEDTFKAQGWEVKKKSNVYSMTYNQQTGNELKTSLRKDFQEKIKSAPSKPLEALVNAISGKEYQELQVVDFVDRLHKQVLPKQPVGYKSYTIGDYLQSNFGRAVALDHHINRPGYIALDFGKALTNLFTKYPDLSKNPDDWGENREKYETELIEYYGVNRRMHDPVNRFKKIKKYY</sequence>
<dbReference type="OrthoDB" id="10123152at2759"/>
<name>A0A814NBW9_ADIRI</name>
<dbReference type="Proteomes" id="UP000663828">
    <property type="component" value="Unassembled WGS sequence"/>
</dbReference>
<organism evidence="1 3">
    <name type="scientific">Adineta ricciae</name>
    <name type="common">Rotifer</name>
    <dbReference type="NCBI Taxonomy" id="249248"/>
    <lineage>
        <taxon>Eukaryota</taxon>
        <taxon>Metazoa</taxon>
        <taxon>Spiralia</taxon>
        <taxon>Gnathifera</taxon>
        <taxon>Rotifera</taxon>
        <taxon>Eurotatoria</taxon>
        <taxon>Bdelloidea</taxon>
        <taxon>Adinetida</taxon>
        <taxon>Adinetidae</taxon>
        <taxon>Adineta</taxon>
    </lineage>
</organism>